<keyword evidence="1" id="KW-0472">Membrane</keyword>
<keyword evidence="3" id="KW-1185">Reference proteome</keyword>
<proteinExistence type="predicted"/>
<organism evidence="2 3">
    <name type="scientific">Persicirhabdus sediminis</name>
    <dbReference type="NCBI Taxonomy" id="454144"/>
    <lineage>
        <taxon>Bacteria</taxon>
        <taxon>Pseudomonadati</taxon>
        <taxon>Verrucomicrobiota</taxon>
        <taxon>Verrucomicrobiia</taxon>
        <taxon>Verrucomicrobiales</taxon>
        <taxon>Verrucomicrobiaceae</taxon>
        <taxon>Persicirhabdus</taxon>
    </lineage>
</organism>
<protein>
    <submittedName>
        <fullName evidence="2">Uncharacterized protein</fullName>
    </submittedName>
</protein>
<dbReference type="EMBL" id="JAENIM010000041">
    <property type="protein sequence ID" value="MBK1791899.1"/>
    <property type="molecule type" value="Genomic_DNA"/>
</dbReference>
<comment type="caution">
    <text evidence="2">The sequence shown here is derived from an EMBL/GenBank/DDBJ whole genome shotgun (WGS) entry which is preliminary data.</text>
</comment>
<evidence type="ECO:0000256" key="1">
    <source>
        <dbReference type="SAM" id="Phobius"/>
    </source>
</evidence>
<reference evidence="2" key="1">
    <citation type="submission" date="2021-01" db="EMBL/GenBank/DDBJ databases">
        <title>Modified the classification status of verrucomicrobia.</title>
        <authorList>
            <person name="Feng X."/>
        </authorList>
    </citation>
    <scope>NUCLEOTIDE SEQUENCE</scope>
    <source>
        <strain evidence="2">_KCTC 22039</strain>
    </source>
</reference>
<gene>
    <name evidence="2" type="ORF">JIN82_12115</name>
</gene>
<keyword evidence="1" id="KW-1133">Transmembrane helix</keyword>
<keyword evidence="1" id="KW-0812">Transmembrane</keyword>
<dbReference type="AlphaFoldDB" id="A0A8J7MHC1"/>
<sequence>MTVKHTASQPPIRFVFKLVLAAYFSSLVALLSYVGYHQYEIRQTRNQWLEIKKKIPTASYIDRKPTPQLINTGSWPRKITSWNYKKCSSQSLEVYMASGSSSLIKVQFPSYQHAVQGAILPFKSYRPAAMNSSSAEAIAAISKKLDQLPPTEQSLRAEYQSRDNFIKDLAAGNLINGETTDHLASAGTKYSRGKIYGINSIILYFKLTGLLALEVDNEAGFLNAMHRLHQLNKILIEDSSRVALLLARNCQDSRLDLFWHRLNASNLVPLSAESLDTLSSQVFTDHEIHVGVTGALRREQMLLATRIDKFYQHRSWMDYFKKSDDQPIDKIIKVGKLEKIIHAIENDEPLLDLANNQHLLQPCDEEDKPYFVSCDLCKHRIYQLINIKNQNKLLRTVISLELYRIRNGAYPNELTKFSIMDANVPAPSMPADDNWLYQLTENGPQISYKQAFSQLSKIDLWASYQTEQFGVEAQVIYWRSGSD</sequence>
<dbReference type="Proteomes" id="UP000624703">
    <property type="component" value="Unassembled WGS sequence"/>
</dbReference>
<feature type="transmembrane region" description="Helical" evidence="1">
    <location>
        <begin position="14"/>
        <end position="36"/>
    </location>
</feature>
<dbReference type="RefSeq" id="WP_200311909.1">
    <property type="nucleotide sequence ID" value="NZ_JAENIM010000041.1"/>
</dbReference>
<name>A0A8J7MHC1_9BACT</name>
<accession>A0A8J7MHC1</accession>
<evidence type="ECO:0000313" key="2">
    <source>
        <dbReference type="EMBL" id="MBK1791899.1"/>
    </source>
</evidence>
<evidence type="ECO:0000313" key="3">
    <source>
        <dbReference type="Proteomes" id="UP000624703"/>
    </source>
</evidence>